<feature type="region of interest" description="Disordered" evidence="2">
    <location>
        <begin position="173"/>
        <end position="192"/>
    </location>
</feature>
<reference evidence="3" key="1">
    <citation type="journal article" date="2020" name="Stud. Mycol.">
        <title>101 Dothideomycetes genomes: a test case for predicting lifestyles and emergence of pathogens.</title>
        <authorList>
            <person name="Haridas S."/>
            <person name="Albert R."/>
            <person name="Binder M."/>
            <person name="Bloem J."/>
            <person name="Labutti K."/>
            <person name="Salamov A."/>
            <person name="Andreopoulos B."/>
            <person name="Baker S."/>
            <person name="Barry K."/>
            <person name="Bills G."/>
            <person name="Bluhm B."/>
            <person name="Cannon C."/>
            <person name="Castanera R."/>
            <person name="Culley D."/>
            <person name="Daum C."/>
            <person name="Ezra D."/>
            <person name="Gonzalez J."/>
            <person name="Henrissat B."/>
            <person name="Kuo A."/>
            <person name="Liang C."/>
            <person name="Lipzen A."/>
            <person name="Lutzoni F."/>
            <person name="Magnuson J."/>
            <person name="Mondo S."/>
            <person name="Nolan M."/>
            <person name="Ohm R."/>
            <person name="Pangilinan J."/>
            <person name="Park H.-J."/>
            <person name="Ramirez L."/>
            <person name="Alfaro M."/>
            <person name="Sun H."/>
            <person name="Tritt A."/>
            <person name="Yoshinaga Y."/>
            <person name="Zwiers L.-H."/>
            <person name="Turgeon B."/>
            <person name="Goodwin S."/>
            <person name="Spatafora J."/>
            <person name="Crous P."/>
            <person name="Grigoriev I."/>
        </authorList>
    </citation>
    <scope>NUCLEOTIDE SEQUENCE</scope>
    <source>
        <strain evidence="3">CBS 130266</strain>
    </source>
</reference>
<dbReference type="AlphaFoldDB" id="A0A9P4U2G2"/>
<feature type="region of interest" description="Disordered" evidence="2">
    <location>
        <begin position="1"/>
        <end position="77"/>
    </location>
</feature>
<feature type="region of interest" description="Disordered" evidence="2">
    <location>
        <begin position="258"/>
        <end position="348"/>
    </location>
</feature>
<feature type="compositionally biased region" description="Basic residues" evidence="2">
    <location>
        <begin position="328"/>
        <end position="339"/>
    </location>
</feature>
<feature type="region of interest" description="Disordered" evidence="2">
    <location>
        <begin position="134"/>
        <end position="161"/>
    </location>
</feature>
<gene>
    <name evidence="3" type="ORF">EJ08DRAFT_20378</name>
</gene>
<keyword evidence="1" id="KW-0175">Coiled coil</keyword>
<organism evidence="3 4">
    <name type="scientific">Tothia fuscella</name>
    <dbReference type="NCBI Taxonomy" id="1048955"/>
    <lineage>
        <taxon>Eukaryota</taxon>
        <taxon>Fungi</taxon>
        <taxon>Dikarya</taxon>
        <taxon>Ascomycota</taxon>
        <taxon>Pezizomycotina</taxon>
        <taxon>Dothideomycetes</taxon>
        <taxon>Pleosporomycetidae</taxon>
        <taxon>Venturiales</taxon>
        <taxon>Cylindrosympodiaceae</taxon>
        <taxon>Tothia</taxon>
    </lineage>
</organism>
<sequence>MTSSFINSRGSNTKLPPAASAFPSSRNDSGMPSPLLSSFPKRKLGSIFGSMSDKDSDDDNSVRGGKKMRKDEIATAESRAPISLKRKLELEAQGIYGSKPISSEKGRQRKLALQNPDEIDFDAAVRVPIEIGDQHREYEADNNAADAHTIDEEEQNMGDDDDEFERQMALELSTPDLGPEEESDEASQLSDVDLSTLIPDLENHREIDDLFEEDLPESLSAASPFEIVQSSCSASVPAVSGTASLEVAFDLISDKSTPAVAQQVASKASPKSSSKDPTCSPENVPSASPTSSKAVPNKISAKDSQKTATKASVTIDPLTASNTTSKTVSKKSQKSKVTKTRSPAEISESNKSAAYALGIKTYQPTVAPLAKAAIRSDLPDRSPTIAVEAANSPSAPIDLTEDDNANTNNTEGNTALKNERNSSDSGDNRLIEEPLPCTFPITVNDIHVADCTTPGKGIKLLPGATQVPNPLDGGQTKAKIRKTAKQIITLGDKGDNCFSIRLAKEPCLKMHFEYTGTGYKHYVDGVLVGNKERKMPELKERGTNKIWESSEHMDESRLYFQWRAAVGQYLKDHSSITDLAEFPQPPPLFQCPEKVCQKSGRDRKIGACKHNMKRLFKSASNTGAEYRQIIWFEQDRWVVDRVAEGKPVVKQFEHVREDVRKEFEEVANELYEIARTLRNELNQEAEEHDKELRERNNKRW</sequence>
<dbReference type="EMBL" id="MU007018">
    <property type="protein sequence ID" value="KAF2433988.1"/>
    <property type="molecule type" value="Genomic_DNA"/>
</dbReference>
<keyword evidence="4" id="KW-1185">Reference proteome</keyword>
<feature type="compositionally biased region" description="Low complexity" evidence="2">
    <location>
        <begin position="405"/>
        <end position="415"/>
    </location>
</feature>
<evidence type="ECO:0000256" key="1">
    <source>
        <dbReference type="SAM" id="Coils"/>
    </source>
</evidence>
<feature type="compositionally biased region" description="Polar residues" evidence="2">
    <location>
        <begin position="1"/>
        <end position="14"/>
    </location>
</feature>
<evidence type="ECO:0000256" key="2">
    <source>
        <dbReference type="SAM" id="MobiDB-lite"/>
    </source>
</evidence>
<protein>
    <submittedName>
        <fullName evidence="3">Uncharacterized protein</fullName>
    </submittedName>
</protein>
<dbReference type="Proteomes" id="UP000800235">
    <property type="component" value="Unassembled WGS sequence"/>
</dbReference>
<name>A0A9P4U2G2_9PEZI</name>
<comment type="caution">
    <text evidence="3">The sequence shown here is derived from an EMBL/GenBank/DDBJ whole genome shotgun (WGS) entry which is preliminary data.</text>
</comment>
<feature type="compositionally biased region" description="Acidic residues" evidence="2">
    <location>
        <begin position="151"/>
        <end position="161"/>
    </location>
</feature>
<evidence type="ECO:0000313" key="3">
    <source>
        <dbReference type="EMBL" id="KAF2433988.1"/>
    </source>
</evidence>
<feature type="coiled-coil region" evidence="1">
    <location>
        <begin position="649"/>
        <end position="698"/>
    </location>
</feature>
<proteinExistence type="predicted"/>
<feature type="compositionally biased region" description="Polar residues" evidence="2">
    <location>
        <begin position="276"/>
        <end position="294"/>
    </location>
</feature>
<evidence type="ECO:0000313" key="4">
    <source>
        <dbReference type="Proteomes" id="UP000800235"/>
    </source>
</evidence>
<feature type="region of interest" description="Disordered" evidence="2">
    <location>
        <begin position="388"/>
        <end position="430"/>
    </location>
</feature>
<accession>A0A9P4U2G2</accession>
<feature type="compositionally biased region" description="Basic and acidic residues" evidence="2">
    <location>
        <begin position="417"/>
        <end position="430"/>
    </location>
</feature>